<dbReference type="AlphaFoldDB" id="A0A449ILZ6"/>
<dbReference type="Proteomes" id="UP000330809">
    <property type="component" value="Unassembled WGS sequence"/>
</dbReference>
<evidence type="ECO:0000313" key="2">
    <source>
        <dbReference type="Proteomes" id="UP000330809"/>
    </source>
</evidence>
<dbReference type="EMBL" id="CAACYJ010000035">
    <property type="protein sequence ID" value="VFB20466.1"/>
    <property type="molecule type" value="Genomic_DNA"/>
</dbReference>
<proteinExistence type="predicted"/>
<organism evidence="1 2">
    <name type="scientific">Pseudomonas fragi</name>
    <dbReference type="NCBI Taxonomy" id="296"/>
    <lineage>
        <taxon>Bacteria</taxon>
        <taxon>Pseudomonadati</taxon>
        <taxon>Pseudomonadota</taxon>
        <taxon>Gammaproteobacteria</taxon>
        <taxon>Pseudomonadales</taxon>
        <taxon>Pseudomonadaceae</taxon>
        <taxon>Pseudomonas</taxon>
    </lineage>
</organism>
<gene>
    <name evidence="1" type="ORF">NCTC10754_03085</name>
</gene>
<reference evidence="1 2" key="1">
    <citation type="submission" date="2019-02" db="EMBL/GenBank/DDBJ databases">
        <authorList>
            <consortium name="Pathogen Informatics"/>
        </authorList>
    </citation>
    <scope>NUCLEOTIDE SEQUENCE [LARGE SCALE GENOMIC DNA]</scope>
    <source>
        <strain evidence="1 2">3012STDY7103891</strain>
    </source>
</reference>
<sequence length="40" mass="4261">METQAPGAVGSGNHPAPLTLMPYGLTITLISDPEMLLMYE</sequence>
<name>A0A449ILZ6_PSEFR</name>
<accession>A0A449ILZ6</accession>
<evidence type="ECO:0000313" key="1">
    <source>
        <dbReference type="EMBL" id="VFB20466.1"/>
    </source>
</evidence>
<protein>
    <submittedName>
        <fullName evidence="1">Uncharacterized protein</fullName>
    </submittedName>
</protein>